<dbReference type="EMBL" id="MPUH01000359">
    <property type="protein sequence ID" value="OMJ81963.1"/>
    <property type="molecule type" value="Genomic_DNA"/>
</dbReference>
<feature type="coiled-coil region" evidence="4">
    <location>
        <begin position="252"/>
        <end position="370"/>
    </location>
</feature>
<protein>
    <recommendedName>
        <fullName evidence="6">GAR domain-containing protein</fullName>
    </recommendedName>
</protein>
<comment type="caution">
    <text evidence="7">The sequence shown here is derived from an EMBL/GenBank/DDBJ whole genome shotgun (WGS) entry which is preliminary data.</text>
</comment>
<feature type="region of interest" description="Disordered" evidence="5">
    <location>
        <begin position="687"/>
        <end position="709"/>
    </location>
</feature>
<dbReference type="InterPro" id="IPR003108">
    <property type="entry name" value="GAR_dom"/>
</dbReference>
<dbReference type="GO" id="GO:0008017">
    <property type="term" value="F:microtubule binding"/>
    <property type="evidence" value="ECO:0007669"/>
    <property type="project" value="InterPro"/>
</dbReference>
<keyword evidence="3" id="KW-0206">Cytoskeleton</keyword>
<dbReference type="PROSITE" id="PS51460">
    <property type="entry name" value="GAR"/>
    <property type="match status" value="1"/>
</dbReference>
<evidence type="ECO:0000256" key="5">
    <source>
        <dbReference type="SAM" id="MobiDB-lite"/>
    </source>
</evidence>
<evidence type="ECO:0000259" key="6">
    <source>
        <dbReference type="PROSITE" id="PS51460"/>
    </source>
</evidence>
<dbReference type="OrthoDB" id="298720at2759"/>
<evidence type="ECO:0000256" key="4">
    <source>
        <dbReference type="SAM" id="Coils"/>
    </source>
</evidence>
<proteinExistence type="predicted"/>
<accession>A0A1R2BYT8</accession>
<dbReference type="SUPFAM" id="SSF143575">
    <property type="entry name" value="GAS2 domain-like"/>
    <property type="match status" value="1"/>
</dbReference>
<keyword evidence="8" id="KW-1185">Reference proteome</keyword>
<dbReference type="Proteomes" id="UP000187209">
    <property type="component" value="Unassembled WGS sequence"/>
</dbReference>
<comment type="subcellular location">
    <subcellularLocation>
        <location evidence="1">Cytoplasm</location>
        <location evidence="1">Cytoskeleton</location>
    </subcellularLocation>
</comment>
<organism evidence="7 8">
    <name type="scientific">Stentor coeruleus</name>
    <dbReference type="NCBI Taxonomy" id="5963"/>
    <lineage>
        <taxon>Eukaryota</taxon>
        <taxon>Sar</taxon>
        <taxon>Alveolata</taxon>
        <taxon>Ciliophora</taxon>
        <taxon>Postciliodesmatophora</taxon>
        <taxon>Heterotrichea</taxon>
        <taxon>Heterotrichida</taxon>
        <taxon>Stentoridae</taxon>
        <taxon>Stentor</taxon>
    </lineage>
</organism>
<name>A0A1R2BYT8_9CILI</name>
<dbReference type="AlphaFoldDB" id="A0A1R2BYT8"/>
<evidence type="ECO:0000256" key="1">
    <source>
        <dbReference type="ARBA" id="ARBA00004245"/>
    </source>
</evidence>
<feature type="coiled-coil region" evidence="4">
    <location>
        <begin position="434"/>
        <end position="461"/>
    </location>
</feature>
<evidence type="ECO:0000256" key="3">
    <source>
        <dbReference type="ARBA" id="ARBA00023212"/>
    </source>
</evidence>
<keyword evidence="2" id="KW-0963">Cytoplasm</keyword>
<gene>
    <name evidence="7" type="ORF">SteCoe_17446</name>
</gene>
<evidence type="ECO:0000313" key="8">
    <source>
        <dbReference type="Proteomes" id="UP000187209"/>
    </source>
</evidence>
<reference evidence="7 8" key="1">
    <citation type="submission" date="2016-11" db="EMBL/GenBank/DDBJ databases">
        <title>The macronuclear genome of Stentor coeruleus: a giant cell with tiny introns.</title>
        <authorList>
            <person name="Slabodnick M."/>
            <person name="Ruby J.G."/>
            <person name="Reiff S.B."/>
            <person name="Swart E.C."/>
            <person name="Gosai S."/>
            <person name="Prabakaran S."/>
            <person name="Witkowska E."/>
            <person name="Larue G.E."/>
            <person name="Fisher S."/>
            <person name="Freeman R.M."/>
            <person name="Gunawardena J."/>
            <person name="Chu W."/>
            <person name="Stover N.A."/>
            <person name="Gregory B.D."/>
            <person name="Nowacki M."/>
            <person name="Derisi J."/>
            <person name="Roy S.W."/>
            <person name="Marshall W.F."/>
            <person name="Sood P."/>
        </authorList>
    </citation>
    <scope>NUCLEOTIDE SEQUENCE [LARGE SCALE GENOMIC DNA]</scope>
    <source>
        <strain evidence="7">WM001</strain>
    </source>
</reference>
<dbReference type="InterPro" id="IPR036534">
    <property type="entry name" value="GAR_dom_sf"/>
</dbReference>
<evidence type="ECO:0000256" key="2">
    <source>
        <dbReference type="ARBA" id="ARBA00022490"/>
    </source>
</evidence>
<sequence>MEDFLLVQISIKNCWIGDPSKPSLEKTRIQIMSCGRVEAYFPPYDSIFITLIKSHNLEVHFFQDQKQLCLQKVDIENLTSEPKSYSLNFEIQGIKGHLGLSAVLFDSNLPSNNSVISKFKDSINDVERIKELLIENWENIKIPIGTGQELGVDLEMVQCTEKITRQEAENLKNTVIGLNEKLKVLQLVEKILKEEDKNLYRHLQAREEMQNQLLDKCEELKDFALDRDRKLLQSYEKVTGMQKELLTSESKNRDLESIINDLNGQIKILQGEKNQLKAQVKNFDSMEAFIRNLQKNIKTLEENREKMRNDFKKHEEEHEKLNIKKTQEFQDVIDKNLKLEEIIKEKDKKIMELESIIESKNTEILELQGQCRSYLGEIQGLKDQETKAISFEALAKKHQLECIKTQENMQKTTSKFSEVVKNINSEKVRYLKLSLELQGQIKSLELKITSLEQNLNNEYTRTMDLTTKVTTLSSSTTLSIDSQHISKSLLKLYSEYSKTKMIIAGDFLIFYKSFMLLATNLKSLNKLIVHIREIYLAKDEEIHALYDVIAELQKRIPYTAAKDDPVDSAMAEYINSLESPLDIPFVREEPGIYLFGSKRIFIKLDNGKLSIRIGGGTVLMDEYVQMHTDIEMARLEERRKRKSSPQRQMMGKIIEKITGDKVKDPRITAQKVVKCIMDANGKNKIITIPRSHSRGGDGSRSPMKINRLA</sequence>
<evidence type="ECO:0000313" key="7">
    <source>
        <dbReference type="EMBL" id="OMJ81963.1"/>
    </source>
</evidence>
<feature type="domain" description="GAR" evidence="6">
    <location>
        <begin position="561"/>
        <end position="631"/>
    </location>
</feature>
<dbReference type="Gene3D" id="3.30.920.20">
    <property type="entry name" value="Gas2-like domain"/>
    <property type="match status" value="1"/>
</dbReference>
<keyword evidence="4" id="KW-0175">Coiled coil</keyword>
<dbReference type="GO" id="GO:0005856">
    <property type="term" value="C:cytoskeleton"/>
    <property type="evidence" value="ECO:0007669"/>
    <property type="project" value="UniProtKB-SubCell"/>
</dbReference>